<dbReference type="AlphaFoldDB" id="A0A0V0RK81"/>
<organism evidence="1 2">
    <name type="scientific">Trichinella nelsoni</name>
    <dbReference type="NCBI Taxonomy" id="6336"/>
    <lineage>
        <taxon>Eukaryota</taxon>
        <taxon>Metazoa</taxon>
        <taxon>Ecdysozoa</taxon>
        <taxon>Nematoda</taxon>
        <taxon>Enoplea</taxon>
        <taxon>Dorylaimia</taxon>
        <taxon>Trichinellida</taxon>
        <taxon>Trichinellidae</taxon>
        <taxon>Trichinella</taxon>
    </lineage>
</organism>
<protein>
    <submittedName>
        <fullName evidence="1">Uncharacterized protein</fullName>
    </submittedName>
</protein>
<reference evidence="1 2" key="1">
    <citation type="submission" date="2015-01" db="EMBL/GenBank/DDBJ databases">
        <title>Evolution of Trichinella species and genotypes.</title>
        <authorList>
            <person name="Korhonen P.K."/>
            <person name="Edoardo P."/>
            <person name="Giuseppe L.R."/>
            <person name="Gasser R.B."/>
        </authorList>
    </citation>
    <scope>NUCLEOTIDE SEQUENCE [LARGE SCALE GENOMIC DNA]</scope>
    <source>
        <strain evidence="1">ISS37</strain>
    </source>
</reference>
<dbReference type="EMBL" id="JYDL01000149">
    <property type="protein sequence ID" value="KRX14831.1"/>
    <property type="molecule type" value="Genomic_DNA"/>
</dbReference>
<name>A0A0V0RK81_9BILA</name>
<keyword evidence="2" id="KW-1185">Reference proteome</keyword>
<proteinExistence type="predicted"/>
<dbReference type="Proteomes" id="UP000054630">
    <property type="component" value="Unassembled WGS sequence"/>
</dbReference>
<accession>A0A0V0RK81</accession>
<evidence type="ECO:0000313" key="1">
    <source>
        <dbReference type="EMBL" id="KRX14831.1"/>
    </source>
</evidence>
<evidence type="ECO:0000313" key="2">
    <source>
        <dbReference type="Proteomes" id="UP000054630"/>
    </source>
</evidence>
<comment type="caution">
    <text evidence="1">The sequence shown here is derived from an EMBL/GenBank/DDBJ whole genome shotgun (WGS) entry which is preliminary data.</text>
</comment>
<sequence length="112" mass="12807">MLLQFPCYQQMMGDEIYSTSRTFVLFTKGKQLNGPLGSVKIVGHLYEFRISRSSNAYSVSSSERPNGCESQTYSSYVPSGTNRIQVIGSIWKTDRKKMITDTRWVAFFSRII</sequence>
<gene>
    <name evidence="1" type="ORF">T07_2446</name>
</gene>